<evidence type="ECO:0000259" key="9">
    <source>
        <dbReference type="Pfam" id="PF22062"/>
    </source>
</evidence>
<comment type="subcellular location">
    <subcellularLocation>
        <location evidence="1 6">Nucleus</location>
    </subcellularLocation>
</comment>
<dbReference type="Pfam" id="PF04042">
    <property type="entry name" value="DNA_pol_E_B"/>
    <property type="match status" value="1"/>
</dbReference>
<evidence type="ECO:0000256" key="6">
    <source>
        <dbReference type="PIRNR" id="PIRNR018300"/>
    </source>
</evidence>
<organism evidence="10 11">
    <name type="scientific">Schizothecium vesticola</name>
    <dbReference type="NCBI Taxonomy" id="314040"/>
    <lineage>
        <taxon>Eukaryota</taxon>
        <taxon>Fungi</taxon>
        <taxon>Dikarya</taxon>
        <taxon>Ascomycota</taxon>
        <taxon>Pezizomycotina</taxon>
        <taxon>Sordariomycetes</taxon>
        <taxon>Sordariomycetidae</taxon>
        <taxon>Sordariales</taxon>
        <taxon>Schizotheciaceae</taxon>
        <taxon>Schizothecium</taxon>
    </lineage>
</organism>
<feature type="domain" description="DNA polymerase alpha subunit B OB" evidence="9">
    <location>
        <begin position="221"/>
        <end position="328"/>
    </location>
</feature>
<protein>
    <recommendedName>
        <fullName evidence="3 6">DNA polymerase alpha subunit B</fullName>
    </recommendedName>
</protein>
<comment type="function">
    <text evidence="6">Accessory subunit of the DNA polymerase alpha complex (also known as the alpha DNA polymerase-primase complex) which plays an essential role in the initiation of DNA synthesis.</text>
</comment>
<dbReference type="InterPro" id="IPR054300">
    <property type="entry name" value="OB_DPOA2"/>
</dbReference>
<accession>A0AA40KAN6</accession>
<sequence length="657" mass="72001">MADDEILAELTERFGTAGKPLEPDVEAELRSIMRLHDLSVEDMFFKWDAYCIKMDSNDLKATPEVLRAFKQSLQDALERSTRTQANIKPEKRVGATPRTVTKNNSDVFSMLDGLTTPSAGRSTKMASARRRQMDTPSISRIKGEPASSPVKLKLEDMGAIPPSSFHDRQNPGEVIETLNSNLPAADPPIAPFGEPRLRATAASDQKKLGYKTLAMKLSEASEILDDRIEEFGRVILEHHKLDESAFGNAARQGTTEIVAMGRIASDSAEGRLNAASLVLETTRTMGNSIRVPLDLTQLKGYQFFPGQIVALRGSNTSGREFAVKEVLDVPLFASAASSPSVLEAHRDRLRGGPDAMDSDSDPLPATFLFASGPYTADDNLDFEPLHTLCDRAADTYADALILAGPFIDSEHPMIASGDFDLPEDMPYDPDTATMATVFRYLISPALHKVVAANPHVTILLIPSVRDVIDKHAAWPQDGFSRKDLGLPKTVRIVGNPMMLSLNDMVLGVSSQDVLFDLRQEELVGGRPAEPALLRRVSRYLLEQRHYFPVFPPTDRSRLPKTGTTHGAPPGAMLDVSYLKLGEMVARPDVLVVPSALPPFANVVESVVVINPGYLSKRRGPGTYAKMTLYPPDLSQEPVNGLMAHKVFERARVEITRI</sequence>
<evidence type="ECO:0000256" key="2">
    <source>
        <dbReference type="ARBA" id="ARBA00007299"/>
    </source>
</evidence>
<keyword evidence="5 6" id="KW-0539">Nucleus</keyword>
<feature type="region of interest" description="Disordered" evidence="7">
    <location>
        <begin position="115"/>
        <end position="146"/>
    </location>
</feature>
<dbReference type="PANTHER" id="PTHR23061">
    <property type="entry name" value="DNA POLYMERASE 2 ALPHA 70 KDA SUBUNIT"/>
    <property type="match status" value="1"/>
</dbReference>
<dbReference type="FunFam" id="3.60.21.60:FF:000008">
    <property type="entry name" value="DNA polymerase alpha subunit B"/>
    <property type="match status" value="1"/>
</dbReference>
<evidence type="ECO:0000313" key="11">
    <source>
        <dbReference type="Proteomes" id="UP001172155"/>
    </source>
</evidence>
<keyword evidence="11" id="KW-1185">Reference proteome</keyword>
<comment type="similarity">
    <text evidence="2 6">Belongs to the DNA polymerase alpha subunit B family.</text>
</comment>
<feature type="domain" description="DNA polymerase alpha/delta/epsilon subunit B" evidence="8">
    <location>
        <begin position="367"/>
        <end position="600"/>
    </location>
</feature>
<comment type="caution">
    <text evidence="10">The sequence shown here is derived from an EMBL/GenBank/DDBJ whole genome shotgun (WGS) entry which is preliminary data.</text>
</comment>
<evidence type="ECO:0000256" key="5">
    <source>
        <dbReference type="ARBA" id="ARBA00023242"/>
    </source>
</evidence>
<dbReference type="PANTHER" id="PTHR23061:SF12">
    <property type="entry name" value="DNA POLYMERASE ALPHA SUBUNIT B"/>
    <property type="match status" value="1"/>
</dbReference>
<evidence type="ECO:0000313" key="10">
    <source>
        <dbReference type="EMBL" id="KAK0751936.1"/>
    </source>
</evidence>
<gene>
    <name evidence="10" type="ORF">B0T18DRAFT_362758</name>
</gene>
<evidence type="ECO:0000256" key="1">
    <source>
        <dbReference type="ARBA" id="ARBA00004123"/>
    </source>
</evidence>
<name>A0AA40KAN6_9PEZI</name>
<evidence type="ECO:0000256" key="7">
    <source>
        <dbReference type="SAM" id="MobiDB-lite"/>
    </source>
</evidence>
<dbReference type="PIRSF" id="PIRSF018300">
    <property type="entry name" value="DNA_pol_alph_2"/>
    <property type="match status" value="1"/>
</dbReference>
<dbReference type="EMBL" id="JAUKUD010000002">
    <property type="protein sequence ID" value="KAK0751936.1"/>
    <property type="molecule type" value="Genomic_DNA"/>
</dbReference>
<keyword evidence="4 6" id="KW-0235">DNA replication</keyword>
<dbReference type="Proteomes" id="UP001172155">
    <property type="component" value="Unassembled WGS sequence"/>
</dbReference>
<dbReference type="InterPro" id="IPR016722">
    <property type="entry name" value="DNA_pol_alpha_bsu"/>
</dbReference>
<dbReference type="Gene3D" id="3.60.21.60">
    <property type="match status" value="2"/>
</dbReference>
<evidence type="ECO:0000259" key="8">
    <source>
        <dbReference type="Pfam" id="PF04042"/>
    </source>
</evidence>
<dbReference type="GO" id="GO:0003677">
    <property type="term" value="F:DNA binding"/>
    <property type="evidence" value="ECO:0007669"/>
    <property type="project" value="InterPro"/>
</dbReference>
<feature type="compositionally biased region" description="Polar residues" evidence="7">
    <location>
        <begin position="115"/>
        <end position="125"/>
    </location>
</feature>
<dbReference type="InterPro" id="IPR007185">
    <property type="entry name" value="DNA_pol_a/d/e_bsu"/>
</dbReference>
<proteinExistence type="inferred from homology"/>
<dbReference type="GO" id="GO:0005658">
    <property type="term" value="C:alpha DNA polymerase:primase complex"/>
    <property type="evidence" value="ECO:0007669"/>
    <property type="project" value="TreeGrafter"/>
</dbReference>
<dbReference type="FunFam" id="3.60.21.60:FF:000005">
    <property type="entry name" value="DNA polymerase alpha subunit B"/>
    <property type="match status" value="1"/>
</dbReference>
<evidence type="ECO:0000256" key="3">
    <source>
        <dbReference type="ARBA" id="ARBA00018596"/>
    </source>
</evidence>
<dbReference type="GO" id="GO:0006270">
    <property type="term" value="P:DNA replication initiation"/>
    <property type="evidence" value="ECO:0007669"/>
    <property type="project" value="TreeGrafter"/>
</dbReference>
<dbReference type="AlphaFoldDB" id="A0AA40KAN6"/>
<dbReference type="Pfam" id="PF22062">
    <property type="entry name" value="OB_DPOA2"/>
    <property type="match status" value="1"/>
</dbReference>
<evidence type="ECO:0000256" key="4">
    <source>
        <dbReference type="ARBA" id="ARBA00022705"/>
    </source>
</evidence>
<reference evidence="10" key="1">
    <citation type="submission" date="2023-06" db="EMBL/GenBank/DDBJ databases">
        <title>Genome-scale phylogeny and comparative genomics of the fungal order Sordariales.</title>
        <authorList>
            <consortium name="Lawrence Berkeley National Laboratory"/>
            <person name="Hensen N."/>
            <person name="Bonometti L."/>
            <person name="Westerberg I."/>
            <person name="Brannstrom I.O."/>
            <person name="Guillou S."/>
            <person name="Cros-Aarteil S."/>
            <person name="Calhoun S."/>
            <person name="Haridas S."/>
            <person name="Kuo A."/>
            <person name="Mondo S."/>
            <person name="Pangilinan J."/>
            <person name="Riley R."/>
            <person name="LaButti K."/>
            <person name="Andreopoulos B."/>
            <person name="Lipzen A."/>
            <person name="Chen C."/>
            <person name="Yanf M."/>
            <person name="Daum C."/>
            <person name="Ng V."/>
            <person name="Clum A."/>
            <person name="Steindorff A."/>
            <person name="Ohm R."/>
            <person name="Martin F."/>
            <person name="Silar P."/>
            <person name="Natvig D."/>
            <person name="Lalanne C."/>
            <person name="Gautier V."/>
            <person name="Ament-velasquez S.L."/>
            <person name="Kruys A."/>
            <person name="Hutchinson M.I."/>
            <person name="Powell A.J."/>
            <person name="Barry K."/>
            <person name="Miller A.N."/>
            <person name="Grigoriev I.V."/>
            <person name="Debuchy R."/>
            <person name="Gladieux P."/>
            <person name="Thoren M.H."/>
            <person name="Johannesson H."/>
        </authorList>
    </citation>
    <scope>NUCLEOTIDE SEQUENCE</scope>
    <source>
        <strain evidence="10">SMH3187-1</strain>
    </source>
</reference>